<accession>A0A3B0R194</accession>
<gene>
    <name evidence="2" type="ORF">MNBD_BACTEROID02-262</name>
</gene>
<protein>
    <recommendedName>
        <fullName evidence="1">DUF5689 domain-containing protein</fullName>
    </recommendedName>
</protein>
<dbReference type="EMBL" id="UOEB01000052">
    <property type="protein sequence ID" value="VAV82976.1"/>
    <property type="molecule type" value="Genomic_DNA"/>
</dbReference>
<reference evidence="2" key="1">
    <citation type="submission" date="2018-06" db="EMBL/GenBank/DDBJ databases">
        <authorList>
            <person name="Zhirakovskaya E."/>
        </authorList>
    </citation>
    <scope>NUCLEOTIDE SEQUENCE</scope>
</reference>
<feature type="domain" description="DUF5689" evidence="1">
    <location>
        <begin position="43"/>
        <end position="281"/>
    </location>
</feature>
<evidence type="ECO:0000259" key="1">
    <source>
        <dbReference type="Pfam" id="PF18942"/>
    </source>
</evidence>
<dbReference type="NCBIfam" id="NF038128">
    <property type="entry name" value="choice_anch_J"/>
    <property type="match status" value="1"/>
</dbReference>
<evidence type="ECO:0000313" key="2">
    <source>
        <dbReference type="EMBL" id="VAV82976.1"/>
    </source>
</evidence>
<proteinExistence type="predicted"/>
<dbReference type="InterPro" id="IPR043744">
    <property type="entry name" value="DUF5689"/>
</dbReference>
<sequence length="479" mass="52141">MNKVSKILTLFSVLTVLTFISSCVNDDDFGLPNITVTDPNITANATFQNIVSRYLQAVSDGDQIAVIELDESPLFIEGYVVSSDQAGNFFEEIIIQNKVDGSTDGVDPRLGLSIQVNVRGLYQTYEVGRKVYIKMNGLAIGEENGVYAIGKPNGNSIDQLEEYEYRDFIIRDPEVATLTPKIVAIGDLTEADENTLVQFEDAQINRNELMLSYSGEVSDNFDGIRIIESCLSSSTILLQTSTFADFKSVQVPQNRGTIQGVFTRDFRDDNNVLVINSTADINFDNPDRCDPIELDCGLASTQAPNNIFADDFESQSVGSLISGNGWTNYIQEGTEGFEAYTQGGTNSSLGTSCRIGSFRSDDASSIAWLITPAIDLDAQDGETFVFKTSNSFSDGSELELLFSPDWDGTEANITSATWGVLPAAYLVQDSDFFGAWFDSGIVDLSCGTGIIHIAFRYTGSGAAAFDGTYELDDISIDSE</sequence>
<dbReference type="AlphaFoldDB" id="A0A3B0R194"/>
<name>A0A3B0R194_9ZZZZ</name>
<organism evidence="2">
    <name type="scientific">hydrothermal vent metagenome</name>
    <dbReference type="NCBI Taxonomy" id="652676"/>
    <lineage>
        <taxon>unclassified sequences</taxon>
        <taxon>metagenomes</taxon>
        <taxon>ecological metagenomes</taxon>
    </lineage>
</organism>
<dbReference type="PROSITE" id="PS51257">
    <property type="entry name" value="PROKAR_LIPOPROTEIN"/>
    <property type="match status" value="1"/>
</dbReference>
<dbReference type="Gene3D" id="2.60.120.200">
    <property type="match status" value="1"/>
</dbReference>
<dbReference type="Pfam" id="PF18942">
    <property type="entry name" value="DUF5689"/>
    <property type="match status" value="1"/>
</dbReference>